<name>A0A7S3R5N3_DUNTE</name>
<dbReference type="InterPro" id="IPR000864">
    <property type="entry name" value="Prot_inh_pot1"/>
</dbReference>
<accession>A0A7S3R5N3</accession>
<keyword evidence="2" id="KW-0646">Protease inhibitor</keyword>
<comment type="similarity">
    <text evidence="1">Belongs to the protease inhibitor I13 (potato type I serine protease inhibitor) family.</text>
</comment>
<evidence type="ECO:0000313" key="5">
    <source>
        <dbReference type="EMBL" id="CAE0502534.1"/>
    </source>
</evidence>
<feature type="signal peptide" evidence="4">
    <location>
        <begin position="1"/>
        <end position="23"/>
    </location>
</feature>
<dbReference type="PANTHER" id="PTHR33091">
    <property type="entry name" value="PROTEIN, PUTATIVE, EXPRESSED-RELATED"/>
    <property type="match status" value="1"/>
</dbReference>
<reference evidence="5" key="1">
    <citation type="submission" date="2021-01" db="EMBL/GenBank/DDBJ databases">
        <authorList>
            <person name="Corre E."/>
            <person name="Pelletier E."/>
            <person name="Niang G."/>
            <person name="Scheremetjew M."/>
            <person name="Finn R."/>
            <person name="Kale V."/>
            <person name="Holt S."/>
            <person name="Cochrane G."/>
            <person name="Meng A."/>
            <person name="Brown T."/>
            <person name="Cohen L."/>
        </authorList>
    </citation>
    <scope>NUCLEOTIDE SEQUENCE</scope>
    <source>
        <strain evidence="5">CCMP1320</strain>
    </source>
</reference>
<dbReference type="Gene3D" id="3.30.10.10">
    <property type="entry name" value="Trypsin Inhibitor V, subunit A"/>
    <property type="match status" value="1"/>
</dbReference>
<organism evidence="5">
    <name type="scientific">Dunaliella tertiolecta</name>
    <name type="common">Green alga</name>
    <dbReference type="NCBI Taxonomy" id="3047"/>
    <lineage>
        <taxon>Eukaryota</taxon>
        <taxon>Viridiplantae</taxon>
        <taxon>Chlorophyta</taxon>
        <taxon>core chlorophytes</taxon>
        <taxon>Chlorophyceae</taxon>
        <taxon>CS clade</taxon>
        <taxon>Chlamydomonadales</taxon>
        <taxon>Dunaliellaceae</taxon>
        <taxon>Dunaliella</taxon>
    </lineage>
</organism>
<dbReference type="EMBL" id="HBIP01029150">
    <property type="protein sequence ID" value="CAE0502534.1"/>
    <property type="molecule type" value="Transcribed_RNA"/>
</dbReference>
<proteinExistence type="inferred from homology"/>
<keyword evidence="4" id="KW-0732">Signal</keyword>
<dbReference type="SUPFAM" id="SSF54654">
    <property type="entry name" value="CI-2 family of serine protease inhibitors"/>
    <property type="match status" value="1"/>
</dbReference>
<evidence type="ECO:0000256" key="1">
    <source>
        <dbReference type="ARBA" id="ARBA00008210"/>
    </source>
</evidence>
<dbReference type="Pfam" id="PF00280">
    <property type="entry name" value="potato_inhibit"/>
    <property type="match status" value="1"/>
</dbReference>
<keyword evidence="3" id="KW-0722">Serine protease inhibitor</keyword>
<sequence length="101" mass="11095">MRIQAVLLLCLAITCAFLPVLEAEQLGDKDISTMNTGGKQTWPELVGKPYAEAEAVIKRDAPGILVSKVKPGSMMTMDYREDRVRVFVDNDDKVEKAPSLG</sequence>
<evidence type="ECO:0000256" key="3">
    <source>
        <dbReference type="ARBA" id="ARBA00022900"/>
    </source>
</evidence>
<evidence type="ECO:0000256" key="4">
    <source>
        <dbReference type="SAM" id="SignalP"/>
    </source>
</evidence>
<protein>
    <submittedName>
        <fullName evidence="5">Uncharacterized protein</fullName>
    </submittedName>
</protein>
<feature type="chain" id="PRO_5030867905" evidence="4">
    <location>
        <begin position="24"/>
        <end position="101"/>
    </location>
</feature>
<dbReference type="PRINTS" id="PR00292">
    <property type="entry name" value="POTATOINHBTR"/>
</dbReference>
<dbReference type="InterPro" id="IPR036354">
    <property type="entry name" value="Prot_inh_pot1_sf"/>
</dbReference>
<gene>
    <name evidence="5" type="ORF">DTER00134_LOCUS17607</name>
</gene>
<dbReference type="GO" id="GO:0004867">
    <property type="term" value="F:serine-type endopeptidase inhibitor activity"/>
    <property type="evidence" value="ECO:0007669"/>
    <property type="project" value="UniProtKB-KW"/>
</dbReference>
<dbReference type="GO" id="GO:0009611">
    <property type="term" value="P:response to wounding"/>
    <property type="evidence" value="ECO:0007669"/>
    <property type="project" value="InterPro"/>
</dbReference>
<dbReference type="PANTHER" id="PTHR33091:SF29">
    <property type="entry name" value="SUBTILISIN INHIBITOR 1"/>
    <property type="match status" value="1"/>
</dbReference>
<evidence type="ECO:0000256" key="2">
    <source>
        <dbReference type="ARBA" id="ARBA00022690"/>
    </source>
</evidence>
<dbReference type="AlphaFoldDB" id="A0A7S3R5N3"/>